<evidence type="ECO:0000256" key="2">
    <source>
        <dbReference type="ARBA" id="ARBA00023125"/>
    </source>
</evidence>
<dbReference type="SUPFAM" id="SSF57701">
    <property type="entry name" value="Zn2/Cys6 DNA-binding domain"/>
    <property type="match status" value="1"/>
</dbReference>
<evidence type="ECO:0000256" key="1">
    <source>
        <dbReference type="ARBA" id="ARBA00023015"/>
    </source>
</evidence>
<reference evidence="7" key="1">
    <citation type="submission" date="2021-07" db="EMBL/GenBank/DDBJ databases">
        <authorList>
            <person name="Branca A.L. A."/>
        </authorList>
    </citation>
    <scope>NUCLEOTIDE SEQUENCE</scope>
</reference>
<keyword evidence="4" id="KW-0539">Nucleus</keyword>
<evidence type="ECO:0000256" key="3">
    <source>
        <dbReference type="ARBA" id="ARBA00023163"/>
    </source>
</evidence>
<dbReference type="GO" id="GO:0000981">
    <property type="term" value="F:DNA-binding transcription factor activity, RNA polymerase II-specific"/>
    <property type="evidence" value="ECO:0007669"/>
    <property type="project" value="InterPro"/>
</dbReference>
<dbReference type="SMART" id="SM00066">
    <property type="entry name" value="GAL4"/>
    <property type="match status" value="1"/>
</dbReference>
<dbReference type="GO" id="GO:0003677">
    <property type="term" value="F:DNA binding"/>
    <property type="evidence" value="ECO:0007669"/>
    <property type="project" value="UniProtKB-KW"/>
</dbReference>
<keyword evidence="3" id="KW-0804">Transcription</keyword>
<dbReference type="CDD" id="cd00067">
    <property type="entry name" value="GAL4"/>
    <property type="match status" value="1"/>
</dbReference>
<comment type="caution">
    <text evidence="7">The sequence shown here is derived from an EMBL/GenBank/DDBJ whole genome shotgun (WGS) entry which is preliminary data.</text>
</comment>
<keyword evidence="8" id="KW-1185">Reference proteome</keyword>
<keyword evidence="2" id="KW-0238">DNA-binding</keyword>
<evidence type="ECO:0000259" key="6">
    <source>
        <dbReference type="PROSITE" id="PS50048"/>
    </source>
</evidence>
<dbReference type="InterPro" id="IPR036864">
    <property type="entry name" value="Zn2-C6_fun-type_DNA-bd_sf"/>
</dbReference>
<dbReference type="InterPro" id="IPR053181">
    <property type="entry name" value="EcdB-like_regulator"/>
</dbReference>
<keyword evidence="1" id="KW-0805">Transcription regulation</keyword>
<dbReference type="PANTHER" id="PTHR47785">
    <property type="entry name" value="ZN(II)2CYS6 TRANSCRIPTION FACTOR (EUROFUNG)-RELATED-RELATED"/>
    <property type="match status" value="1"/>
</dbReference>
<evidence type="ECO:0000313" key="8">
    <source>
        <dbReference type="Proteomes" id="UP001152649"/>
    </source>
</evidence>
<dbReference type="Proteomes" id="UP001152649">
    <property type="component" value="Unassembled WGS sequence"/>
</dbReference>
<feature type="compositionally biased region" description="Polar residues" evidence="5">
    <location>
        <begin position="1"/>
        <end position="20"/>
    </location>
</feature>
<proteinExistence type="predicted"/>
<dbReference type="AlphaFoldDB" id="A0A9W4NT31"/>
<protein>
    <recommendedName>
        <fullName evidence="6">Zn(2)-C6 fungal-type domain-containing protein</fullName>
    </recommendedName>
</protein>
<feature type="domain" description="Zn(2)-C6 fungal-type" evidence="6">
    <location>
        <begin position="49"/>
        <end position="79"/>
    </location>
</feature>
<dbReference type="PROSITE" id="PS50048">
    <property type="entry name" value="ZN2_CY6_FUNGAL_2"/>
    <property type="match status" value="1"/>
</dbReference>
<dbReference type="InterPro" id="IPR001138">
    <property type="entry name" value="Zn2Cys6_DnaBD"/>
</dbReference>
<dbReference type="PROSITE" id="PS00463">
    <property type="entry name" value="ZN2_CY6_FUNGAL_1"/>
    <property type="match status" value="1"/>
</dbReference>
<dbReference type="Gene3D" id="4.10.240.10">
    <property type="entry name" value="Zn(2)-C6 fungal-type DNA-binding domain"/>
    <property type="match status" value="1"/>
</dbReference>
<accession>A0A9W4NT31</accession>
<dbReference type="OrthoDB" id="272271at2759"/>
<sequence>MYYYPQNSRAFTTDMSSPGHSGNDPENRRKRPLESRLGVSYPRKRAVAACQVCRIRKVKCTNERPECAACIHAGATCTYADDRDHSSFDPAVLILLQKLEEIQQQVSLLTEQGPSNLPNRTSTLEPVTVESCDLDNDREALEVNTTYASADAVLSWPIFVTDLNQRPITIDDLFGNDNSIDQSDAGAGNAVISDENALRLVNRYIQYVHIKDPILDIVDIQKKARNFIESGPGWDSSSCLVLLCCALGLIARPFDVTPESLTDTQTQSPFHDDPTDRRAAESYYRMARKRFGLLEHDLASCQCYLLSAIYNMYRLRPLKAWDDFVKASFTFCVYWKGQNLHRQGKVSEELEQSTARRRLEQIIYWTSVKSECGLRTELPLPASGISNIDFPSLFPAPPPADPPSVPTHTPSPWSDNFHQAFPELGAGASQIESPQNTQYWYYYLTDIALRRISNRILNLLYEVDCVSWSVSKMMSMSKAVEEFESQLHRWKDFLPEPIRFTDSNDCRYPADELRSILQNRYSAIKLLLYRPFVGYLVSHPFSDVGSDFSLVRLAHQALETCLAYNTREIGLLHRHHGVWFFCRSMAVRALLVLAVKRAGVIDSLNLDGVADWEAQLDASLRDSVNVLRYWELESVDLRKMRVVIEGLIV</sequence>
<gene>
    <name evidence="7" type="ORF">PSALAMII_LOCUS9470</name>
</gene>
<name>A0A9W4NT31_9EURO</name>
<dbReference type="EMBL" id="CAJVPG010000434">
    <property type="protein sequence ID" value="CAG8417358.1"/>
    <property type="molecule type" value="Genomic_DNA"/>
</dbReference>
<dbReference type="Pfam" id="PF00172">
    <property type="entry name" value="Zn_clus"/>
    <property type="match status" value="1"/>
</dbReference>
<evidence type="ECO:0000313" key="7">
    <source>
        <dbReference type="EMBL" id="CAG8417358.1"/>
    </source>
</evidence>
<dbReference type="PANTHER" id="PTHR47785:SF5">
    <property type="entry name" value="ZN(II)2CYS6 TRANSCRIPTION FACTOR (EUROFUNG)"/>
    <property type="match status" value="1"/>
</dbReference>
<dbReference type="CDD" id="cd12148">
    <property type="entry name" value="fungal_TF_MHR"/>
    <property type="match status" value="1"/>
</dbReference>
<evidence type="ECO:0000256" key="5">
    <source>
        <dbReference type="SAM" id="MobiDB-lite"/>
    </source>
</evidence>
<evidence type="ECO:0000256" key="4">
    <source>
        <dbReference type="ARBA" id="ARBA00023242"/>
    </source>
</evidence>
<feature type="region of interest" description="Disordered" evidence="5">
    <location>
        <begin position="1"/>
        <end position="38"/>
    </location>
</feature>
<organism evidence="7 8">
    <name type="scientific">Penicillium salamii</name>
    <dbReference type="NCBI Taxonomy" id="1612424"/>
    <lineage>
        <taxon>Eukaryota</taxon>
        <taxon>Fungi</taxon>
        <taxon>Dikarya</taxon>
        <taxon>Ascomycota</taxon>
        <taxon>Pezizomycotina</taxon>
        <taxon>Eurotiomycetes</taxon>
        <taxon>Eurotiomycetidae</taxon>
        <taxon>Eurotiales</taxon>
        <taxon>Aspergillaceae</taxon>
        <taxon>Penicillium</taxon>
    </lineage>
</organism>
<dbReference type="GO" id="GO:0008270">
    <property type="term" value="F:zinc ion binding"/>
    <property type="evidence" value="ECO:0007669"/>
    <property type="project" value="InterPro"/>
</dbReference>